<dbReference type="InterPro" id="IPR029058">
    <property type="entry name" value="AB_hydrolase_fold"/>
</dbReference>
<sequence>MAIHGRDDGHLEGPPLICLAGLTRNGRDFQPLAERLTSGPQGPRTVILIDSRGRGLSERDPDPARYSVPVEAADVLTVMDALDIPKADFIGTSRGGLILHVLGATAPERLGKLVLNDIGPVIGLEGMRHIQAYLDPSPRPARLREVIAALRIVHGDAFPALGADDWEEMARAIYRGPEEAMIPDVDPAIAAAVKALDLGQPLPDLWALFDNLTAMPMLVIRGEHSRLLEPQVLEEMLRRHPKAESFIAAGQGHAPLLHLPDVYAAIAAFLAG</sequence>
<gene>
    <name evidence="3" type="ORF">GGR23_002819</name>
</gene>
<organism evidence="3 4">
    <name type="scientific">Gellertiella hungarica</name>
    <dbReference type="NCBI Taxonomy" id="1572859"/>
    <lineage>
        <taxon>Bacteria</taxon>
        <taxon>Pseudomonadati</taxon>
        <taxon>Pseudomonadota</taxon>
        <taxon>Alphaproteobacteria</taxon>
        <taxon>Hyphomicrobiales</taxon>
        <taxon>Rhizobiaceae</taxon>
        <taxon>Gellertiella</taxon>
    </lineage>
</organism>
<proteinExistence type="predicted"/>
<dbReference type="GO" id="GO:0016020">
    <property type="term" value="C:membrane"/>
    <property type="evidence" value="ECO:0007669"/>
    <property type="project" value="TreeGrafter"/>
</dbReference>
<dbReference type="Proteomes" id="UP000528286">
    <property type="component" value="Unassembled WGS sequence"/>
</dbReference>
<dbReference type="GO" id="GO:0016787">
    <property type="term" value="F:hydrolase activity"/>
    <property type="evidence" value="ECO:0007669"/>
    <property type="project" value="UniProtKB-KW"/>
</dbReference>
<evidence type="ECO:0000313" key="3">
    <source>
        <dbReference type="EMBL" id="MBB4065612.1"/>
    </source>
</evidence>
<keyword evidence="4" id="KW-1185">Reference proteome</keyword>
<feature type="domain" description="AB hydrolase-1" evidence="2">
    <location>
        <begin position="14"/>
        <end position="256"/>
    </location>
</feature>
<evidence type="ECO:0000259" key="2">
    <source>
        <dbReference type="Pfam" id="PF00561"/>
    </source>
</evidence>
<dbReference type="PANTHER" id="PTHR43798">
    <property type="entry name" value="MONOACYLGLYCEROL LIPASE"/>
    <property type="match status" value="1"/>
</dbReference>
<accession>A0A7W6J7Y7</accession>
<comment type="caution">
    <text evidence="3">The sequence shown here is derived from an EMBL/GenBank/DDBJ whole genome shotgun (WGS) entry which is preliminary data.</text>
</comment>
<dbReference type="EMBL" id="JACIEZ010000005">
    <property type="protein sequence ID" value="MBB4065612.1"/>
    <property type="molecule type" value="Genomic_DNA"/>
</dbReference>
<dbReference type="InterPro" id="IPR050266">
    <property type="entry name" value="AB_hydrolase_sf"/>
</dbReference>
<dbReference type="InterPro" id="IPR000073">
    <property type="entry name" value="AB_hydrolase_1"/>
</dbReference>
<dbReference type="Gene3D" id="3.40.50.1820">
    <property type="entry name" value="alpha/beta hydrolase"/>
    <property type="match status" value="1"/>
</dbReference>
<evidence type="ECO:0000256" key="1">
    <source>
        <dbReference type="ARBA" id="ARBA00022801"/>
    </source>
</evidence>
<keyword evidence="1" id="KW-0378">Hydrolase</keyword>
<protein>
    <submittedName>
        <fullName evidence="3">Pimeloyl-ACP methyl ester carboxylesterase</fullName>
    </submittedName>
</protein>
<dbReference type="Pfam" id="PF00561">
    <property type="entry name" value="Abhydrolase_1"/>
    <property type="match status" value="1"/>
</dbReference>
<dbReference type="PRINTS" id="PR00111">
    <property type="entry name" value="ABHYDROLASE"/>
</dbReference>
<evidence type="ECO:0000313" key="4">
    <source>
        <dbReference type="Proteomes" id="UP000528286"/>
    </source>
</evidence>
<reference evidence="3 4" key="1">
    <citation type="submission" date="2020-08" db="EMBL/GenBank/DDBJ databases">
        <title>Genomic Encyclopedia of Type Strains, Phase IV (KMG-IV): sequencing the most valuable type-strain genomes for metagenomic binning, comparative biology and taxonomic classification.</title>
        <authorList>
            <person name="Goeker M."/>
        </authorList>
    </citation>
    <scope>NUCLEOTIDE SEQUENCE [LARGE SCALE GENOMIC DNA]</scope>
    <source>
        <strain evidence="3 4">DSM 29853</strain>
    </source>
</reference>
<dbReference type="SUPFAM" id="SSF53474">
    <property type="entry name" value="alpha/beta-Hydrolases"/>
    <property type="match status" value="1"/>
</dbReference>
<dbReference type="RefSeq" id="WP_343066684.1">
    <property type="nucleotide sequence ID" value="NZ_JACIEZ010000005.1"/>
</dbReference>
<name>A0A7W6J7Y7_9HYPH</name>
<dbReference type="PANTHER" id="PTHR43798:SF31">
    <property type="entry name" value="AB HYDROLASE SUPERFAMILY PROTEIN YCLE"/>
    <property type="match status" value="1"/>
</dbReference>
<dbReference type="AlphaFoldDB" id="A0A7W6J7Y7"/>